<sequence>MVIKRRRFKQDQSLQERLCDEGQRLRAMATELPVGAAKEAALEKARQMETASHIGEWLSSAGLQSPKVFLR</sequence>
<dbReference type="RefSeq" id="WP_338833659.1">
    <property type="nucleotide sequence ID" value="NZ_CP147711.1"/>
</dbReference>
<protein>
    <submittedName>
        <fullName evidence="1">Uncharacterized protein</fullName>
    </submittedName>
</protein>
<dbReference type="Proteomes" id="UP001432046">
    <property type="component" value="Chromosome"/>
</dbReference>
<dbReference type="EMBL" id="CP147711">
    <property type="protein sequence ID" value="WXC78144.1"/>
    <property type="molecule type" value="Genomic_DNA"/>
</dbReference>
<name>A0ABZ2NUF5_9BRAD</name>
<reference evidence="1" key="2">
    <citation type="submission" date="2024-03" db="EMBL/GenBank/DDBJ databases">
        <authorList>
            <person name="Bromfield E.S.P."/>
            <person name="Cloutier S."/>
        </authorList>
    </citation>
    <scope>NUCLEOTIDE SEQUENCE</scope>
    <source>
        <strain evidence="1">5S5</strain>
    </source>
</reference>
<organism evidence="1 2">
    <name type="scientific">Bradyrhizobium septentrionale</name>
    <dbReference type="NCBI Taxonomy" id="1404411"/>
    <lineage>
        <taxon>Bacteria</taxon>
        <taxon>Pseudomonadati</taxon>
        <taxon>Pseudomonadota</taxon>
        <taxon>Alphaproteobacteria</taxon>
        <taxon>Hyphomicrobiales</taxon>
        <taxon>Nitrobacteraceae</taxon>
        <taxon>Bradyrhizobium</taxon>
    </lineage>
</organism>
<evidence type="ECO:0000313" key="2">
    <source>
        <dbReference type="Proteomes" id="UP001432046"/>
    </source>
</evidence>
<keyword evidence="2" id="KW-1185">Reference proteome</keyword>
<proteinExistence type="predicted"/>
<evidence type="ECO:0000313" key="1">
    <source>
        <dbReference type="EMBL" id="WXC78144.1"/>
    </source>
</evidence>
<reference evidence="1" key="1">
    <citation type="journal article" date="2021" name="Int. J. Syst. Evol. Microbiol.">
        <title>Bradyrhizobium septentrionale sp. nov. (sv. septentrionale) and Bradyrhizobium quebecense sp. nov. (sv. septentrionale) associated with legumes native to Canada possess rearranged symbiosis genes and numerous insertion sequences.</title>
        <authorList>
            <person name="Bromfield E.S.P."/>
            <person name="Cloutier S."/>
        </authorList>
    </citation>
    <scope>NUCLEOTIDE SEQUENCE</scope>
    <source>
        <strain evidence="1">5S5</strain>
    </source>
</reference>
<accession>A0ABZ2NUF5</accession>
<gene>
    <name evidence="1" type="ORF">WDK88_32745</name>
</gene>